<comment type="caution">
    <text evidence="9">The sequence shown here is derived from an EMBL/GenBank/DDBJ whole genome shotgun (WGS) entry which is preliminary data.</text>
</comment>
<dbReference type="InterPro" id="IPR001610">
    <property type="entry name" value="PAC"/>
</dbReference>
<dbReference type="InterPro" id="IPR036890">
    <property type="entry name" value="HATPase_C_sf"/>
</dbReference>
<dbReference type="SMART" id="SM00091">
    <property type="entry name" value="PAS"/>
    <property type="match status" value="6"/>
</dbReference>
<keyword evidence="3" id="KW-0597">Phosphoprotein</keyword>
<dbReference type="SMART" id="SM00086">
    <property type="entry name" value="PAC"/>
    <property type="match status" value="6"/>
</dbReference>
<gene>
    <name evidence="9" type="ORF">D1627_09555</name>
</gene>
<dbReference type="InterPro" id="IPR013655">
    <property type="entry name" value="PAS_fold_3"/>
</dbReference>
<dbReference type="EC" id="2.7.13.3" evidence="2"/>
<feature type="domain" description="PAS" evidence="7">
    <location>
        <begin position="170"/>
        <end position="215"/>
    </location>
</feature>
<dbReference type="InterPro" id="IPR013656">
    <property type="entry name" value="PAS_4"/>
</dbReference>
<evidence type="ECO:0000259" key="6">
    <source>
        <dbReference type="PROSITE" id="PS50109"/>
    </source>
</evidence>
<dbReference type="RefSeq" id="WP_119432028.1">
    <property type="nucleotide sequence ID" value="NZ_QWGE01000003.1"/>
</dbReference>
<evidence type="ECO:0000313" key="9">
    <source>
        <dbReference type="EMBL" id="RIJ37372.1"/>
    </source>
</evidence>
<feature type="domain" description="PAC" evidence="8">
    <location>
        <begin position="728"/>
        <end position="781"/>
    </location>
</feature>
<evidence type="ECO:0000313" key="10">
    <source>
        <dbReference type="Proteomes" id="UP000266005"/>
    </source>
</evidence>
<keyword evidence="4" id="KW-0808">Transferase</keyword>
<dbReference type="AlphaFoldDB" id="A0A399S5N5"/>
<name>A0A399S5N5_9BACT</name>
<dbReference type="PANTHER" id="PTHR43304:SF1">
    <property type="entry name" value="PAC DOMAIN-CONTAINING PROTEIN"/>
    <property type="match status" value="1"/>
</dbReference>
<evidence type="ECO:0000256" key="1">
    <source>
        <dbReference type="ARBA" id="ARBA00000085"/>
    </source>
</evidence>
<dbReference type="InterPro" id="IPR052162">
    <property type="entry name" value="Sensor_kinase/Photoreceptor"/>
</dbReference>
<dbReference type="PANTHER" id="PTHR43304">
    <property type="entry name" value="PHYTOCHROME-LIKE PROTEIN CPH1"/>
    <property type="match status" value="1"/>
</dbReference>
<dbReference type="SUPFAM" id="SSF55785">
    <property type="entry name" value="PYP-like sensor domain (PAS domain)"/>
    <property type="match status" value="6"/>
</dbReference>
<feature type="domain" description="PAC" evidence="8">
    <location>
        <begin position="601"/>
        <end position="654"/>
    </location>
</feature>
<evidence type="ECO:0000256" key="3">
    <source>
        <dbReference type="ARBA" id="ARBA00022553"/>
    </source>
</evidence>
<dbReference type="FunFam" id="3.30.450.20:FF:000099">
    <property type="entry name" value="Sensory box sensor histidine kinase"/>
    <property type="match status" value="3"/>
</dbReference>
<dbReference type="SUPFAM" id="SSF55874">
    <property type="entry name" value="ATPase domain of HSP90 chaperone/DNA topoisomerase II/histidine kinase"/>
    <property type="match status" value="1"/>
</dbReference>
<keyword evidence="10" id="KW-1185">Reference proteome</keyword>
<dbReference type="SUPFAM" id="SSF47384">
    <property type="entry name" value="Homodimeric domain of signal transducing histidine kinase"/>
    <property type="match status" value="1"/>
</dbReference>
<feature type="domain" description="PAS" evidence="7">
    <location>
        <begin position="655"/>
        <end position="725"/>
    </location>
</feature>
<dbReference type="PRINTS" id="PR00344">
    <property type="entry name" value="BCTRLSENSOR"/>
</dbReference>
<dbReference type="InterPro" id="IPR004358">
    <property type="entry name" value="Sig_transdc_His_kin-like_C"/>
</dbReference>
<evidence type="ECO:0000256" key="4">
    <source>
        <dbReference type="ARBA" id="ARBA00022679"/>
    </source>
</evidence>
<reference evidence="10" key="1">
    <citation type="submission" date="2018-08" db="EMBL/GenBank/DDBJ databases">
        <title>Mucilaginibacter sp. MYSH2.</title>
        <authorList>
            <person name="Seo T."/>
        </authorList>
    </citation>
    <scope>NUCLEOTIDE SEQUENCE [LARGE SCALE GENOMIC DNA]</scope>
    <source>
        <strain evidence="10">KIRAN</strain>
    </source>
</reference>
<dbReference type="Gene3D" id="1.10.287.130">
    <property type="match status" value="1"/>
</dbReference>
<dbReference type="InterPro" id="IPR000014">
    <property type="entry name" value="PAS"/>
</dbReference>
<proteinExistence type="predicted"/>
<feature type="domain" description="PAC" evidence="8">
    <location>
        <begin position="349"/>
        <end position="401"/>
    </location>
</feature>
<dbReference type="InterPro" id="IPR036097">
    <property type="entry name" value="HisK_dim/P_sf"/>
</dbReference>
<dbReference type="Gene3D" id="3.30.450.20">
    <property type="entry name" value="PAS domain"/>
    <property type="match status" value="6"/>
</dbReference>
<feature type="domain" description="Histidine kinase" evidence="6">
    <location>
        <begin position="799"/>
        <end position="1014"/>
    </location>
</feature>
<feature type="domain" description="PAS" evidence="7">
    <location>
        <begin position="272"/>
        <end position="346"/>
    </location>
</feature>
<feature type="domain" description="PAC" evidence="8">
    <location>
        <begin position="90"/>
        <end position="142"/>
    </location>
</feature>
<accession>A0A399S5N5</accession>
<feature type="domain" description="PAC" evidence="8">
    <location>
        <begin position="475"/>
        <end position="527"/>
    </location>
</feature>
<keyword evidence="5" id="KW-0418">Kinase</keyword>
<evidence type="ECO:0000259" key="7">
    <source>
        <dbReference type="PROSITE" id="PS50112"/>
    </source>
</evidence>
<dbReference type="SMART" id="SM00387">
    <property type="entry name" value="HATPase_c"/>
    <property type="match status" value="1"/>
</dbReference>
<evidence type="ECO:0000259" key="8">
    <source>
        <dbReference type="PROSITE" id="PS50113"/>
    </source>
</evidence>
<comment type="catalytic activity">
    <reaction evidence="1">
        <text>ATP + protein L-histidine = ADP + protein N-phospho-L-histidine.</text>
        <dbReference type="EC" id="2.7.13.3"/>
    </reaction>
</comment>
<evidence type="ECO:0000256" key="2">
    <source>
        <dbReference type="ARBA" id="ARBA00012438"/>
    </source>
</evidence>
<dbReference type="PROSITE" id="PS50109">
    <property type="entry name" value="HIS_KIN"/>
    <property type="match status" value="1"/>
</dbReference>
<dbReference type="Pfam" id="PF08447">
    <property type="entry name" value="PAS_3"/>
    <property type="match status" value="5"/>
</dbReference>
<dbReference type="CDD" id="cd00130">
    <property type="entry name" value="PAS"/>
    <property type="match status" value="5"/>
</dbReference>
<dbReference type="Gene3D" id="3.30.565.10">
    <property type="entry name" value="Histidine kinase-like ATPase, C-terminal domain"/>
    <property type="match status" value="1"/>
</dbReference>
<dbReference type="EMBL" id="QWGE01000003">
    <property type="protein sequence ID" value="RIJ37372.1"/>
    <property type="molecule type" value="Genomic_DNA"/>
</dbReference>
<evidence type="ECO:0000256" key="5">
    <source>
        <dbReference type="ARBA" id="ARBA00022777"/>
    </source>
</evidence>
<organism evidence="9 10">
    <name type="scientific">Pontibacter oryzae</name>
    <dbReference type="NCBI Taxonomy" id="2304593"/>
    <lineage>
        <taxon>Bacteria</taxon>
        <taxon>Pseudomonadati</taxon>
        <taxon>Bacteroidota</taxon>
        <taxon>Cytophagia</taxon>
        <taxon>Cytophagales</taxon>
        <taxon>Hymenobacteraceae</taxon>
        <taxon>Pontibacter</taxon>
    </lineage>
</organism>
<dbReference type="InterPro" id="IPR000700">
    <property type="entry name" value="PAS-assoc_C"/>
</dbReference>
<dbReference type="PROSITE" id="PS50112">
    <property type="entry name" value="PAS"/>
    <property type="match status" value="4"/>
</dbReference>
<dbReference type="InterPro" id="IPR003661">
    <property type="entry name" value="HisK_dim/P_dom"/>
</dbReference>
<dbReference type="OrthoDB" id="9766459at2"/>
<dbReference type="CDD" id="cd00082">
    <property type="entry name" value="HisKA"/>
    <property type="match status" value="1"/>
</dbReference>
<dbReference type="GO" id="GO:0000155">
    <property type="term" value="F:phosphorelay sensor kinase activity"/>
    <property type="evidence" value="ECO:0007669"/>
    <property type="project" value="InterPro"/>
</dbReference>
<dbReference type="Pfam" id="PF02518">
    <property type="entry name" value="HATPase_c"/>
    <property type="match status" value="1"/>
</dbReference>
<feature type="domain" description="PAS" evidence="7">
    <location>
        <begin position="528"/>
        <end position="599"/>
    </location>
</feature>
<dbReference type="InterPro" id="IPR035965">
    <property type="entry name" value="PAS-like_dom_sf"/>
</dbReference>
<dbReference type="InterPro" id="IPR003594">
    <property type="entry name" value="HATPase_dom"/>
</dbReference>
<dbReference type="PROSITE" id="PS50113">
    <property type="entry name" value="PAC"/>
    <property type="match status" value="6"/>
</dbReference>
<feature type="domain" description="PAC" evidence="8">
    <location>
        <begin position="219"/>
        <end position="271"/>
    </location>
</feature>
<sequence length="1014" mass="117885">MEKAPSYTSAADFVALFESLPGLYLLLSPDLRIQAATKSYLRAINADEHEIIGKYFMDAFSSTSFPANSSALGEIEIALVKSVTEKDTTTLEQLRLDVLAGQEAYWEATNTPMFDAEGKLTYILQEVRDITKKVFAEREFASTQDNLLIMSKVAGVVVWECDVPANKLVWSDSYKEIFGYTDSDLITTLDVWDEQVHPDDFPQLRNSLNNALLNGQKSWTGEYRYRRADGTYADVFDHGYIFYDPQQKPLRMLGSIVDITNQKKHAHEVKESNERFERVAMATNDVIWDWDLVNQTVWWNEGFKTLFGYDDAVLLQEPGPESWTNRIHPDDIGTVSDTIHHTIDHGSVWQAEYRFRCQNGAYKLVLDKGYVIRNEKGESVRMVGAMVDITEQRETALKLQASMARTQDVLESLPLMTWTATPEGNVDYYSSRWYDYTAASFDELKNWGWEHFIHPDDWEITKKVWLKSLKEASPFHLENRWLSKSGEYRWFLARALPIYDSAGNITMWVGSHTDIEEQKQMMLKLEDSNSKFMMLAESIPHIVWSGNPDGHVDYFNQQWYDYTKMTQEETLGFGWGPSLHPDDQQPTVNDWLHSMRTGEKYERELRLRDINTEDYRWFLARALPHRNAEGEIVKWFGTATYIHEQKLLREKVEESEKQFRFLAESIPQLVWTTRPDGYTDYFNKRWYEYTGMKLENSLGDAWNTVLHPDDQKRAIERFQYSLRTGEYYEIEYRIKNGYNDTYRWFLGQGMPMRDEQGNIIKWFGTCTDIEDHKRAEEELVEKNIELERINQDLDSFVYTASHDLKLPIINMSGIFDELMNDATFNDPDAPKLIEMFNKSLKQLHNTIYDLSEVVRIQRTKDHKLDDIDLNETIKDVLTSVQDQIDSMGAKVSVDFSAVDKVPFTRSSLKSILYNLVSNALKYRSPDRMPEISVTSALKADYIELKVQDNGLGIDMNKHESKLFQMFKRFHSHVKGSGLGLYIVNRLLSNHGGYINIESSVNEGTTFYLYFKLKK</sequence>
<dbReference type="Proteomes" id="UP000266005">
    <property type="component" value="Unassembled WGS sequence"/>
</dbReference>
<dbReference type="InterPro" id="IPR005467">
    <property type="entry name" value="His_kinase_dom"/>
</dbReference>
<dbReference type="Pfam" id="PF08448">
    <property type="entry name" value="PAS_4"/>
    <property type="match status" value="1"/>
</dbReference>
<dbReference type="NCBIfam" id="TIGR00229">
    <property type="entry name" value="sensory_box"/>
    <property type="match status" value="4"/>
</dbReference>
<protein>
    <recommendedName>
        <fullName evidence="2">histidine kinase</fullName>
        <ecNumber evidence="2">2.7.13.3</ecNumber>
    </recommendedName>
</protein>